<name>A0A811S9V3_9POAL</name>
<dbReference type="EMBL" id="CAJGYO010000019">
    <property type="protein sequence ID" value="CAD6339379.1"/>
    <property type="molecule type" value="Genomic_DNA"/>
</dbReference>
<gene>
    <name evidence="2" type="ORF">NCGR_LOCUS63477</name>
</gene>
<evidence type="ECO:0000313" key="2">
    <source>
        <dbReference type="EMBL" id="CAD6339379.1"/>
    </source>
</evidence>
<protein>
    <submittedName>
        <fullName evidence="2">Uncharacterized protein</fullName>
    </submittedName>
</protein>
<accession>A0A811S9V3</accession>
<evidence type="ECO:0000313" key="3">
    <source>
        <dbReference type="Proteomes" id="UP000604825"/>
    </source>
</evidence>
<feature type="compositionally biased region" description="Basic and acidic residues" evidence="1">
    <location>
        <begin position="1"/>
        <end position="14"/>
    </location>
</feature>
<dbReference type="AlphaFoldDB" id="A0A811S9V3"/>
<feature type="compositionally biased region" description="Polar residues" evidence="1">
    <location>
        <begin position="17"/>
        <end position="26"/>
    </location>
</feature>
<reference evidence="2" key="1">
    <citation type="submission" date="2020-10" db="EMBL/GenBank/DDBJ databases">
        <authorList>
            <person name="Han B."/>
            <person name="Lu T."/>
            <person name="Zhao Q."/>
            <person name="Huang X."/>
            <person name="Zhao Y."/>
        </authorList>
    </citation>
    <scope>NUCLEOTIDE SEQUENCE</scope>
</reference>
<sequence length="366" mass="42369">MPRREAAHEGRDARANLSASAIQNTRVLVPEKVNQQMMKREKRGRKGIENNVNTAHGKGPRKPPNKEKNGIESKENDNPIESNDWLHRNDEYVRKQRPPLRPLQTKSSNGTVINTVIRCQLKHCKQISFRNWYLNMDVTTKAKLLQQRWDYKKARAADNNHRACPTLIQEENVNHMPVTHVHPRCVDTNDEVEFDTALFEPTNHDSDDEDHIRDIEEELVIEDAPKDFETMQFLGGAEDDTLSHRVKRSPDLDINIIRNVLRILQANNPYVQTFNRAGSIPNLGDYVIELNTNVTPDQRRYNAPAASQIAPIWTDGDDPKDVWIGVLLYTPKERRCAISRLYTPKERRCAISRHIMVVMTHWHIFC</sequence>
<proteinExistence type="predicted"/>
<evidence type="ECO:0000256" key="1">
    <source>
        <dbReference type="SAM" id="MobiDB-lite"/>
    </source>
</evidence>
<keyword evidence="3" id="KW-1185">Reference proteome</keyword>
<feature type="compositionally biased region" description="Basic and acidic residues" evidence="1">
    <location>
        <begin position="64"/>
        <end position="77"/>
    </location>
</feature>
<feature type="region of interest" description="Disordered" evidence="1">
    <location>
        <begin position="1"/>
        <end position="85"/>
    </location>
</feature>
<organism evidence="2 3">
    <name type="scientific">Miscanthus lutarioriparius</name>
    <dbReference type="NCBI Taxonomy" id="422564"/>
    <lineage>
        <taxon>Eukaryota</taxon>
        <taxon>Viridiplantae</taxon>
        <taxon>Streptophyta</taxon>
        <taxon>Embryophyta</taxon>
        <taxon>Tracheophyta</taxon>
        <taxon>Spermatophyta</taxon>
        <taxon>Magnoliopsida</taxon>
        <taxon>Liliopsida</taxon>
        <taxon>Poales</taxon>
        <taxon>Poaceae</taxon>
        <taxon>PACMAD clade</taxon>
        <taxon>Panicoideae</taxon>
        <taxon>Andropogonodae</taxon>
        <taxon>Andropogoneae</taxon>
        <taxon>Saccharinae</taxon>
        <taxon>Miscanthus</taxon>
    </lineage>
</organism>
<comment type="caution">
    <text evidence="2">The sequence shown here is derived from an EMBL/GenBank/DDBJ whole genome shotgun (WGS) entry which is preliminary data.</text>
</comment>
<dbReference type="Proteomes" id="UP000604825">
    <property type="component" value="Unassembled WGS sequence"/>
</dbReference>